<gene>
    <name evidence="2" type="ORF">EMPG_10120</name>
</gene>
<dbReference type="EMBL" id="LDEV01003079">
    <property type="protein sequence ID" value="KLJ06483.1"/>
    <property type="molecule type" value="Genomic_DNA"/>
</dbReference>
<keyword evidence="3" id="KW-1185">Reference proteome</keyword>
<accession>A0A0H1B5X8</accession>
<feature type="compositionally biased region" description="Basic residues" evidence="1">
    <location>
        <begin position="1"/>
        <end position="10"/>
    </location>
</feature>
<proteinExistence type="predicted"/>
<dbReference type="AlphaFoldDB" id="A0A0H1B5X8"/>
<organism evidence="2 3">
    <name type="scientific">Blastomyces silverae</name>
    <dbReference type="NCBI Taxonomy" id="2060906"/>
    <lineage>
        <taxon>Eukaryota</taxon>
        <taxon>Fungi</taxon>
        <taxon>Dikarya</taxon>
        <taxon>Ascomycota</taxon>
        <taxon>Pezizomycotina</taxon>
        <taxon>Eurotiomycetes</taxon>
        <taxon>Eurotiomycetidae</taxon>
        <taxon>Onygenales</taxon>
        <taxon>Ajellomycetaceae</taxon>
        <taxon>Blastomyces</taxon>
    </lineage>
</organism>
<reference evidence="3" key="1">
    <citation type="journal article" date="2015" name="PLoS Genet.">
        <title>The dynamic genome and transcriptome of the human fungal pathogen Blastomyces and close relative Emmonsia.</title>
        <authorList>
            <person name="Munoz J.F."/>
            <person name="Gauthier G.M."/>
            <person name="Desjardins C.A."/>
            <person name="Gallo J.E."/>
            <person name="Holder J."/>
            <person name="Sullivan T.D."/>
            <person name="Marty A.J."/>
            <person name="Carmen J.C."/>
            <person name="Chen Z."/>
            <person name="Ding L."/>
            <person name="Gujja S."/>
            <person name="Magrini V."/>
            <person name="Misas E."/>
            <person name="Mitreva M."/>
            <person name="Priest M."/>
            <person name="Saif S."/>
            <person name="Whiston E.A."/>
            <person name="Young S."/>
            <person name="Zeng Q."/>
            <person name="Goldman W.E."/>
            <person name="Mardis E.R."/>
            <person name="Taylor J.W."/>
            <person name="McEwen J.G."/>
            <person name="Clay O.K."/>
            <person name="Klein B.S."/>
            <person name="Cuomo C.A."/>
        </authorList>
    </citation>
    <scope>NUCLEOTIDE SEQUENCE [LARGE SCALE GENOMIC DNA]</scope>
    <source>
        <strain evidence="3">UAMH 139</strain>
    </source>
</reference>
<dbReference type="Proteomes" id="UP000053573">
    <property type="component" value="Unassembled WGS sequence"/>
</dbReference>
<name>A0A0H1B5X8_9EURO</name>
<evidence type="ECO:0000313" key="2">
    <source>
        <dbReference type="EMBL" id="KLJ06483.1"/>
    </source>
</evidence>
<sequence>MGYLPRRLRMGKPQIPLPPRRLRLHHLDRPHPLPRLHQGFAGRHGRRRLHHAPRPRLHDRHQPSRHPRRDQDESHDHAAVHHHRR</sequence>
<evidence type="ECO:0000256" key="1">
    <source>
        <dbReference type="SAM" id="MobiDB-lite"/>
    </source>
</evidence>
<protein>
    <submittedName>
        <fullName evidence="2">Uncharacterized protein</fullName>
    </submittedName>
</protein>
<comment type="caution">
    <text evidence="2">The sequence shown here is derived from an EMBL/GenBank/DDBJ whole genome shotgun (WGS) entry which is preliminary data.</text>
</comment>
<feature type="compositionally biased region" description="Basic residues" evidence="1">
    <location>
        <begin position="43"/>
        <end position="68"/>
    </location>
</feature>
<feature type="compositionally biased region" description="Basic and acidic residues" evidence="1">
    <location>
        <begin position="69"/>
        <end position="79"/>
    </location>
</feature>
<evidence type="ECO:0000313" key="3">
    <source>
        <dbReference type="Proteomes" id="UP000053573"/>
    </source>
</evidence>
<feature type="region of interest" description="Disordered" evidence="1">
    <location>
        <begin position="1"/>
        <end position="85"/>
    </location>
</feature>